<evidence type="ECO:0000313" key="2">
    <source>
        <dbReference type="EMBL" id="SEW51738.1"/>
    </source>
</evidence>
<dbReference type="OrthoDB" id="196738at2"/>
<keyword evidence="3" id="KW-1185">Reference proteome</keyword>
<dbReference type="EMBL" id="FOJG01000002">
    <property type="protein sequence ID" value="SEW51738.1"/>
    <property type="molecule type" value="Genomic_DNA"/>
</dbReference>
<feature type="domain" description="Haem-binding" evidence="1">
    <location>
        <begin position="12"/>
        <end position="147"/>
    </location>
</feature>
<proteinExistence type="predicted"/>
<evidence type="ECO:0000313" key="3">
    <source>
        <dbReference type="Proteomes" id="UP000199310"/>
    </source>
</evidence>
<gene>
    <name evidence="2" type="ORF">SAMN04488122_4474</name>
</gene>
<dbReference type="InterPro" id="IPR025992">
    <property type="entry name" value="Haem-bd"/>
</dbReference>
<protein>
    <submittedName>
        <fullName evidence="2">Haem-binding domain-containing protein</fullName>
    </submittedName>
</protein>
<dbReference type="AlphaFoldDB" id="A0A1I0S7I3"/>
<organism evidence="2 3">
    <name type="scientific">Chitinophaga arvensicola</name>
    <dbReference type="NCBI Taxonomy" id="29529"/>
    <lineage>
        <taxon>Bacteria</taxon>
        <taxon>Pseudomonadati</taxon>
        <taxon>Bacteroidota</taxon>
        <taxon>Chitinophagia</taxon>
        <taxon>Chitinophagales</taxon>
        <taxon>Chitinophagaceae</taxon>
        <taxon>Chitinophaga</taxon>
    </lineage>
</organism>
<dbReference type="Proteomes" id="UP000199310">
    <property type="component" value="Unassembled WGS sequence"/>
</dbReference>
<dbReference type="RefSeq" id="WP_089898194.1">
    <property type="nucleotide sequence ID" value="NZ_FOJG01000002.1"/>
</dbReference>
<evidence type="ECO:0000259" key="1">
    <source>
        <dbReference type="SMART" id="SM01235"/>
    </source>
</evidence>
<sequence length="151" mass="17375">MRWIRTGSLFIGAALIIMQFFRPEKNSSRQQVTGSIATVSATPENVQAILRNACYDCHSNNTHYPWYASIQPAGWWLAQHVREGKEALNFDEYASYSAKRQVNKLKRLRTQLEEGKMPLPAYTWLHPAARLTPAEKDTVLKWVDALLRNKE</sequence>
<accession>A0A1I0S7I3</accession>
<reference evidence="3" key="1">
    <citation type="submission" date="2016-10" db="EMBL/GenBank/DDBJ databases">
        <authorList>
            <person name="Varghese N."/>
            <person name="Submissions S."/>
        </authorList>
    </citation>
    <scope>NUCLEOTIDE SEQUENCE [LARGE SCALE GENOMIC DNA]</scope>
    <source>
        <strain evidence="3">DSM 3695</strain>
    </source>
</reference>
<dbReference type="STRING" id="29529.SAMN04488122_4474"/>
<dbReference type="Pfam" id="PF14376">
    <property type="entry name" value="Haem_bd"/>
    <property type="match status" value="1"/>
</dbReference>
<name>A0A1I0S7I3_9BACT</name>
<dbReference type="SMART" id="SM01235">
    <property type="entry name" value="Haem_bd"/>
    <property type="match status" value="1"/>
</dbReference>